<reference evidence="2 3" key="1">
    <citation type="submission" date="2019-06" db="EMBL/GenBank/DDBJ databases">
        <title>Sequencing the genomes of 1000 actinobacteria strains.</title>
        <authorList>
            <person name="Klenk H.-P."/>
        </authorList>
    </citation>
    <scope>NUCLEOTIDE SEQUENCE [LARGE SCALE GENOMIC DNA]</scope>
    <source>
        <strain evidence="2 3">DSM 41695</strain>
    </source>
</reference>
<dbReference type="RefSeq" id="WP_145866341.1">
    <property type="nucleotide sequence ID" value="NZ_BNCE01000008.1"/>
</dbReference>
<gene>
    <name evidence="2" type="ORF">FHX78_111102</name>
</gene>
<accession>A0A561TAL3</accession>
<evidence type="ECO:0000313" key="2">
    <source>
        <dbReference type="EMBL" id="TWF84168.1"/>
    </source>
</evidence>
<dbReference type="OrthoDB" id="4336488at2"/>
<feature type="compositionally biased region" description="Low complexity" evidence="1">
    <location>
        <begin position="403"/>
        <end position="414"/>
    </location>
</feature>
<feature type="compositionally biased region" description="Basic and acidic residues" evidence="1">
    <location>
        <begin position="391"/>
        <end position="402"/>
    </location>
</feature>
<feature type="region of interest" description="Disordered" evidence="1">
    <location>
        <begin position="162"/>
        <end position="253"/>
    </location>
</feature>
<feature type="compositionally biased region" description="Low complexity" evidence="1">
    <location>
        <begin position="211"/>
        <end position="221"/>
    </location>
</feature>
<sequence>MEAEQLPAPVREFTDYLRGLLVRLDRSGGWCAVFWQRDPDGMRACVDGREPLPWDVLEALLQDLAAGYGPEAAATETPRARALHAAALDAHDARPGAREALGDRLDVMLREQRYAAERRAELIRRLARAATREEADALGVDLAWAEDDHRRATARCAEITARVTSLDRRGRTTPPRTGPPAAPGRPGVHGAPPRTPLPEGPGPADRSSPVGRDGATRRAPGPGRGGTPREGDAMAVRHPAGGEPGVVRHPGVVEDPGVVQDPAVDRESFADRDVGGVRQPRGMWSGEGEALGAGGRGAAAVREPAPVPPASVSPASVSPMPVPPAPMSPAPAPAARGQRRRRRGGARFAGAVDRGEGPAVPPPAAVPVLPAAGPTARGARFAGAAGADAEAEPRRAERRAPGDPEAPAVTPAARGARFAGVAEAEGEEVVPQGRRVDAADRREAARAVGLLARLRSEGRSGEAHALLTDAAYGPAARYPLLADEMRRAGLDADWATLLWEAASLPAGRLVAAADALTTAGRARDAERILRQGVVRPADEIGRAVLDLAAEERHREARALLDACVRMRTPEDAARATAPDPPRLVPLLLAAARQVSQERHWDVLHALRVAGLTT</sequence>
<feature type="region of interest" description="Disordered" evidence="1">
    <location>
        <begin position="274"/>
        <end position="363"/>
    </location>
</feature>
<name>A0A561TAL3_9ACTN</name>
<dbReference type="Proteomes" id="UP000316603">
    <property type="component" value="Unassembled WGS sequence"/>
</dbReference>
<keyword evidence="3" id="KW-1185">Reference proteome</keyword>
<evidence type="ECO:0000313" key="3">
    <source>
        <dbReference type="Proteomes" id="UP000316603"/>
    </source>
</evidence>
<feature type="compositionally biased region" description="Pro residues" evidence="1">
    <location>
        <begin position="320"/>
        <end position="332"/>
    </location>
</feature>
<feature type="compositionally biased region" description="Low complexity" evidence="1">
    <location>
        <begin position="377"/>
        <end position="388"/>
    </location>
</feature>
<evidence type="ECO:0000256" key="1">
    <source>
        <dbReference type="SAM" id="MobiDB-lite"/>
    </source>
</evidence>
<comment type="caution">
    <text evidence="2">The sequence shown here is derived from an EMBL/GenBank/DDBJ whole genome shotgun (WGS) entry which is preliminary data.</text>
</comment>
<dbReference type="AlphaFoldDB" id="A0A561TAL3"/>
<organism evidence="2 3">
    <name type="scientific">Streptomyces capillispiralis</name>
    <dbReference type="NCBI Taxonomy" id="68182"/>
    <lineage>
        <taxon>Bacteria</taxon>
        <taxon>Bacillati</taxon>
        <taxon>Actinomycetota</taxon>
        <taxon>Actinomycetes</taxon>
        <taxon>Kitasatosporales</taxon>
        <taxon>Streptomycetaceae</taxon>
        <taxon>Streptomyces</taxon>
    </lineage>
</organism>
<feature type="region of interest" description="Disordered" evidence="1">
    <location>
        <begin position="377"/>
        <end position="414"/>
    </location>
</feature>
<protein>
    <recommendedName>
        <fullName evidence="4">UL36 very large tegument protein</fullName>
    </recommendedName>
</protein>
<evidence type="ECO:0008006" key="4">
    <source>
        <dbReference type="Google" id="ProtNLM"/>
    </source>
</evidence>
<proteinExistence type="predicted"/>
<dbReference type="EMBL" id="VIWV01000001">
    <property type="protein sequence ID" value="TWF84168.1"/>
    <property type="molecule type" value="Genomic_DNA"/>
</dbReference>